<keyword evidence="1" id="KW-0812">Transmembrane</keyword>
<gene>
    <name evidence="2" type="ORF">METZ01_LOCUS204950</name>
</gene>
<dbReference type="AlphaFoldDB" id="A0A382EMR0"/>
<dbReference type="Pfam" id="PF14808">
    <property type="entry name" value="TMEM164"/>
    <property type="match status" value="1"/>
</dbReference>
<feature type="transmembrane region" description="Helical" evidence="1">
    <location>
        <begin position="57"/>
        <end position="76"/>
    </location>
</feature>
<protein>
    <recommendedName>
        <fullName evidence="3">TIGR02206 family membrane protein</fullName>
    </recommendedName>
</protein>
<organism evidence="2">
    <name type="scientific">marine metagenome</name>
    <dbReference type="NCBI Taxonomy" id="408172"/>
    <lineage>
        <taxon>unclassified sequences</taxon>
        <taxon>metagenomes</taxon>
        <taxon>ecological metagenomes</taxon>
    </lineage>
</organism>
<dbReference type="InterPro" id="IPR011737">
    <property type="entry name" value="CHP02206_TP0381"/>
</dbReference>
<evidence type="ECO:0008006" key="3">
    <source>
        <dbReference type="Google" id="ProtNLM"/>
    </source>
</evidence>
<name>A0A382EMR0_9ZZZZ</name>
<reference evidence="2" key="1">
    <citation type="submission" date="2018-05" db="EMBL/GenBank/DDBJ databases">
        <authorList>
            <person name="Lanie J.A."/>
            <person name="Ng W.-L."/>
            <person name="Kazmierczak K.M."/>
            <person name="Andrzejewski T.M."/>
            <person name="Davidsen T.M."/>
            <person name="Wayne K.J."/>
            <person name="Tettelin H."/>
            <person name="Glass J.I."/>
            <person name="Rusch D."/>
            <person name="Podicherti R."/>
            <person name="Tsui H.-C.T."/>
            <person name="Winkler M.E."/>
        </authorList>
    </citation>
    <scope>NUCLEOTIDE SEQUENCE</scope>
</reference>
<feature type="transmembrane region" description="Helical" evidence="1">
    <location>
        <begin position="189"/>
        <end position="211"/>
    </location>
</feature>
<proteinExistence type="predicted"/>
<evidence type="ECO:0000313" key="2">
    <source>
        <dbReference type="EMBL" id="SVB52096.1"/>
    </source>
</evidence>
<dbReference type="EMBL" id="UINC01045391">
    <property type="protein sequence ID" value="SVB52096.1"/>
    <property type="molecule type" value="Genomic_DNA"/>
</dbReference>
<feature type="transmembrane region" description="Helical" evidence="1">
    <location>
        <begin position="85"/>
        <end position="104"/>
    </location>
</feature>
<feature type="transmembrane region" description="Helical" evidence="1">
    <location>
        <begin position="145"/>
        <end position="169"/>
    </location>
</feature>
<feature type="transmembrane region" description="Helical" evidence="1">
    <location>
        <begin position="110"/>
        <end position="133"/>
    </location>
</feature>
<dbReference type="NCBIfam" id="TIGR02206">
    <property type="entry name" value="intg_mem_TP0381"/>
    <property type="match status" value="1"/>
</dbReference>
<keyword evidence="1" id="KW-0472">Membrane</keyword>
<evidence type="ECO:0000256" key="1">
    <source>
        <dbReference type="SAM" id="Phobius"/>
    </source>
</evidence>
<keyword evidence="1" id="KW-1133">Transmembrane helix</keyword>
<accession>A0A382EMR0</accession>
<sequence>MFLSIFLFIYIPYRIYKNPTASWIDMISQSLGLLLIGNEVGWVIYKLSLGHTYWAEFMPFELCTINAYLLGILLVFRPSYAIFEIVYFWAMAGTVQGIITPRLFAGYPHYLFFEYFITHTGIVLAALVLVFRYHWKVTWLSVWRAFLWLQVPALINLVFDFTFNVNYMFMRELPKVSSVIDYFGQWPWYIFACEVFALISFIFYLLPFLLLKRLRKSIS</sequence>